<feature type="domain" description="Type I restriction modification DNA specificity" evidence="4">
    <location>
        <begin position="205"/>
        <end position="379"/>
    </location>
</feature>
<proteinExistence type="inferred from homology"/>
<dbReference type="Pfam" id="PF01420">
    <property type="entry name" value="Methylase_S"/>
    <property type="match status" value="2"/>
</dbReference>
<keyword evidence="3" id="KW-0238">DNA-binding</keyword>
<sequence length="391" mass="44222">MIEKQNKPKIRFKDFTDAWQEQKLADITVNLDGDRVPVTKNKRIAGPTPYYGANGIQDYVAGSTHTGNLILIAEDGANSVCDYPINTITGKAWVNNHSHVLTDKPGISNYLFLGKRLKTIKIKPYLTGSDRLKLTNNELNKIMLKVPQFAEQEKLGDLFATLDLLIANRQRKYQKIQTLKRQLLQRLFPETPTTPSLRFTAFSHNWVTKKLSEVATIKSGGTPRLTETQYWNGQIDWFTPTEVQNQGYLHHSLKTITRTGLNNSRAILLPKDTILMTSRAGIGKMGILSYPAATNQGFQSLIPSNQINPYFLYSMHDRIARMANKLASGITFTEISARETANIKLIIPETTAEQAKIGDMLKQYDQFLSGIERELNQLKQVRTAFMQLLFS</sequence>
<dbReference type="Gene3D" id="3.90.220.20">
    <property type="entry name" value="DNA methylase specificity domains"/>
    <property type="match status" value="2"/>
</dbReference>
<dbReference type="SUPFAM" id="SSF116734">
    <property type="entry name" value="DNA methylase specificity domain"/>
    <property type="match status" value="2"/>
</dbReference>
<keyword evidence="5" id="KW-0255">Endonuclease</keyword>
<dbReference type="InterPro" id="IPR052021">
    <property type="entry name" value="Type-I_RS_S_subunit"/>
</dbReference>
<dbReference type="InterPro" id="IPR000055">
    <property type="entry name" value="Restrct_endonuc_typeI_TRD"/>
</dbReference>
<gene>
    <name evidence="5" type="ORF">M3M35_01375</name>
</gene>
<organism evidence="5 6">
    <name type="scientific">Fructilactobacillus myrtifloralis</name>
    <dbReference type="NCBI Taxonomy" id="2940301"/>
    <lineage>
        <taxon>Bacteria</taxon>
        <taxon>Bacillati</taxon>
        <taxon>Bacillota</taxon>
        <taxon>Bacilli</taxon>
        <taxon>Lactobacillales</taxon>
        <taxon>Lactobacillaceae</taxon>
        <taxon>Fructilactobacillus</taxon>
    </lineage>
</organism>
<dbReference type="EC" id="3.1.21.-" evidence="5"/>
<dbReference type="PANTHER" id="PTHR30408:SF13">
    <property type="entry name" value="TYPE I RESTRICTION ENZYME HINDI SPECIFICITY SUBUNIT"/>
    <property type="match status" value="1"/>
</dbReference>
<dbReference type="InterPro" id="IPR044946">
    <property type="entry name" value="Restrct_endonuc_typeI_TRD_sf"/>
</dbReference>
<evidence type="ECO:0000313" key="5">
    <source>
        <dbReference type="EMBL" id="USS85343.1"/>
    </source>
</evidence>
<dbReference type="RefSeq" id="WP_252750238.1">
    <property type="nucleotide sequence ID" value="NZ_CP097116.1"/>
</dbReference>
<keyword evidence="5" id="KW-0540">Nuclease</keyword>
<keyword evidence="5" id="KW-0378">Hydrolase</keyword>
<dbReference type="CDD" id="cd17262">
    <property type="entry name" value="RMtype1_S_Aco12261I-TRD2-CR2"/>
    <property type="match status" value="1"/>
</dbReference>
<dbReference type="Proteomes" id="UP001056707">
    <property type="component" value="Chromosome"/>
</dbReference>
<comment type="similarity">
    <text evidence="1">Belongs to the type-I restriction system S methylase family.</text>
</comment>
<name>A0ABY5BQL6_9LACO</name>
<dbReference type="EMBL" id="CP097116">
    <property type="protein sequence ID" value="USS85343.1"/>
    <property type="molecule type" value="Genomic_DNA"/>
</dbReference>
<feature type="domain" description="Type I restriction modification DNA specificity" evidence="4">
    <location>
        <begin position="18"/>
        <end position="177"/>
    </location>
</feature>
<keyword evidence="2" id="KW-0680">Restriction system</keyword>
<evidence type="ECO:0000313" key="6">
    <source>
        <dbReference type="Proteomes" id="UP001056707"/>
    </source>
</evidence>
<dbReference type="PANTHER" id="PTHR30408">
    <property type="entry name" value="TYPE-1 RESTRICTION ENZYME ECOKI SPECIFICITY PROTEIN"/>
    <property type="match status" value="1"/>
</dbReference>
<evidence type="ECO:0000256" key="1">
    <source>
        <dbReference type="ARBA" id="ARBA00010923"/>
    </source>
</evidence>
<accession>A0ABY5BQL6</accession>
<evidence type="ECO:0000256" key="2">
    <source>
        <dbReference type="ARBA" id="ARBA00022747"/>
    </source>
</evidence>
<evidence type="ECO:0000259" key="4">
    <source>
        <dbReference type="Pfam" id="PF01420"/>
    </source>
</evidence>
<reference evidence="5" key="1">
    <citation type="submission" date="2022-05" db="EMBL/GenBank/DDBJ databases">
        <authorList>
            <person name="Oliphant S.A."/>
            <person name="Watson-Haigh N.S."/>
            <person name="Sumby K.M."/>
            <person name="Gardner J.M."/>
            <person name="Jiranek V."/>
        </authorList>
    </citation>
    <scope>NUCLEOTIDE SEQUENCE</scope>
    <source>
        <strain evidence="5">KI16_H9</strain>
    </source>
</reference>
<evidence type="ECO:0000256" key="3">
    <source>
        <dbReference type="ARBA" id="ARBA00023125"/>
    </source>
</evidence>
<keyword evidence="6" id="KW-1185">Reference proteome</keyword>
<dbReference type="GO" id="GO:0016787">
    <property type="term" value="F:hydrolase activity"/>
    <property type="evidence" value="ECO:0007669"/>
    <property type="project" value="UniProtKB-KW"/>
</dbReference>
<protein>
    <submittedName>
        <fullName evidence="5">Restriction endonuclease subunit S</fullName>
        <ecNumber evidence="5">3.1.21.-</ecNumber>
    </submittedName>
</protein>
<dbReference type="GO" id="GO:0004519">
    <property type="term" value="F:endonuclease activity"/>
    <property type="evidence" value="ECO:0007669"/>
    <property type="project" value="UniProtKB-KW"/>
</dbReference>